<feature type="domain" description="FAS1" evidence="1">
    <location>
        <begin position="300"/>
        <end position="432"/>
    </location>
</feature>
<dbReference type="InterPro" id="IPR000782">
    <property type="entry name" value="FAS1_domain"/>
</dbReference>
<sequence length="727" mass="81207">MDTRRSIRHGNAPVSSSSAARRLCLACFMGYLVTAAGYRSPRIDFINLDTSPGLCPVGDNGGSSWPALGWVPASRLLCAFESSKIISRIPGTSWIGIGVLNSPNVCAVKEVMGSRKRYYSDCMTYRPRKVCGKPTFIRYHCCTGFEVEEKNPKGCQGVAPIENLATTAKHLYLKDYRNYFKKNKVVSDRLTHGGAYTVFAPENKAFNNLPQNTRSKFGAKSPAKNLLSYHMTEGRYYTNDLLNDMELPTLYANNATIKVNRYSNGVVTVNCARIIRPNQPATNGILHVIEKAIEPIDKSVGSVMEKVLFDPDLGEFVTALVLTDLANHLRGSTGAYTIFAPTDEAFRNAPKHLINRVLNDNKLVEKLLKYHILDRSICSSAVLGPITLTTLEGQKLNLSCDIHDRLTVNDIPVTSSDNVAYNGVIHHINKLLVPDSVKTVEDKLNDLGLFEFLEYAQAAGLTDILKQSSENYTILAPNAAAFQNMTSEQRRLLRSSKEAVKRVFNYHVIRGYVTTRNMVGENAFETFNSGSTVTAHSNAKVYSQTFGINSARIVSNDHAVSNGIVHVIDEVLWPPEGVLMDKIQEDPQMKTFLSLLKMTGLDRTLSSEGHHLTVFAPTDDAFDAMETSVLESLRLDVDKLKQFLRNHFTHTPTYLRTMDNKWRYRIKTMAGDWIEMKRKSRDEPVMINETIKVTASDIHAINGVLHKVDNVFSCSCIDDLIHKMLMF</sequence>
<organism evidence="2 3">
    <name type="scientific">Paralvinella palmiformis</name>
    <dbReference type="NCBI Taxonomy" id="53620"/>
    <lineage>
        <taxon>Eukaryota</taxon>
        <taxon>Metazoa</taxon>
        <taxon>Spiralia</taxon>
        <taxon>Lophotrochozoa</taxon>
        <taxon>Annelida</taxon>
        <taxon>Polychaeta</taxon>
        <taxon>Sedentaria</taxon>
        <taxon>Canalipalpata</taxon>
        <taxon>Terebellida</taxon>
        <taxon>Terebelliformia</taxon>
        <taxon>Alvinellidae</taxon>
        <taxon>Paralvinella</taxon>
    </lineage>
</organism>
<comment type="caution">
    <text evidence="2">The sequence shown here is derived from an EMBL/GenBank/DDBJ whole genome shotgun (WGS) entry which is preliminary data.</text>
</comment>
<dbReference type="SUPFAM" id="SSF82153">
    <property type="entry name" value="FAS1 domain"/>
    <property type="match status" value="4"/>
</dbReference>
<dbReference type="GO" id="GO:0007155">
    <property type="term" value="P:cell adhesion"/>
    <property type="evidence" value="ECO:0007669"/>
    <property type="project" value="TreeGrafter"/>
</dbReference>
<dbReference type="InterPro" id="IPR050904">
    <property type="entry name" value="Adhesion/Biosynth-related"/>
</dbReference>
<evidence type="ECO:0000313" key="2">
    <source>
        <dbReference type="EMBL" id="KAK2148202.1"/>
    </source>
</evidence>
<feature type="domain" description="FAS1" evidence="1">
    <location>
        <begin position="436"/>
        <end position="572"/>
    </location>
</feature>
<name>A0AAD9J8K1_9ANNE</name>
<evidence type="ECO:0000313" key="3">
    <source>
        <dbReference type="Proteomes" id="UP001208570"/>
    </source>
</evidence>
<dbReference type="Proteomes" id="UP001208570">
    <property type="component" value="Unassembled WGS sequence"/>
</dbReference>
<dbReference type="GO" id="GO:0031012">
    <property type="term" value="C:extracellular matrix"/>
    <property type="evidence" value="ECO:0007669"/>
    <property type="project" value="TreeGrafter"/>
</dbReference>
<dbReference type="SMART" id="SM00554">
    <property type="entry name" value="FAS1"/>
    <property type="match status" value="4"/>
</dbReference>
<feature type="domain" description="FAS1" evidence="1">
    <location>
        <begin position="576"/>
        <end position="712"/>
    </location>
</feature>
<evidence type="ECO:0000259" key="1">
    <source>
        <dbReference type="PROSITE" id="PS50213"/>
    </source>
</evidence>
<dbReference type="InterPro" id="IPR036378">
    <property type="entry name" value="FAS1_dom_sf"/>
</dbReference>
<dbReference type="EMBL" id="JAODUP010000510">
    <property type="protein sequence ID" value="KAK2148202.1"/>
    <property type="molecule type" value="Genomic_DNA"/>
</dbReference>
<dbReference type="PANTHER" id="PTHR10900">
    <property type="entry name" value="PERIOSTIN-RELATED"/>
    <property type="match status" value="1"/>
</dbReference>
<reference evidence="2" key="1">
    <citation type="journal article" date="2023" name="Mol. Biol. Evol.">
        <title>Third-Generation Sequencing Reveals the Adaptive Role of the Epigenome in Three Deep-Sea Polychaetes.</title>
        <authorList>
            <person name="Perez M."/>
            <person name="Aroh O."/>
            <person name="Sun Y."/>
            <person name="Lan Y."/>
            <person name="Juniper S.K."/>
            <person name="Young C.R."/>
            <person name="Angers B."/>
            <person name="Qian P.Y."/>
        </authorList>
    </citation>
    <scope>NUCLEOTIDE SEQUENCE</scope>
    <source>
        <strain evidence="2">P08H-3</strain>
    </source>
</reference>
<proteinExistence type="predicted"/>
<dbReference type="GO" id="GO:0050839">
    <property type="term" value="F:cell adhesion molecule binding"/>
    <property type="evidence" value="ECO:0007669"/>
    <property type="project" value="TreeGrafter"/>
</dbReference>
<dbReference type="AlphaFoldDB" id="A0AAD9J8K1"/>
<dbReference type="GO" id="GO:0030198">
    <property type="term" value="P:extracellular matrix organization"/>
    <property type="evidence" value="ECO:0007669"/>
    <property type="project" value="TreeGrafter"/>
</dbReference>
<dbReference type="Pfam" id="PF02469">
    <property type="entry name" value="Fasciclin"/>
    <property type="match status" value="4"/>
</dbReference>
<accession>A0AAD9J8K1</accession>
<dbReference type="Gene3D" id="2.30.180.10">
    <property type="entry name" value="FAS1 domain"/>
    <property type="match status" value="4"/>
</dbReference>
<feature type="domain" description="FAS1" evidence="1">
    <location>
        <begin position="160"/>
        <end position="293"/>
    </location>
</feature>
<protein>
    <recommendedName>
        <fullName evidence="1">FAS1 domain-containing protein</fullName>
    </recommendedName>
</protein>
<dbReference type="PROSITE" id="PS50213">
    <property type="entry name" value="FAS1"/>
    <property type="match status" value="4"/>
</dbReference>
<gene>
    <name evidence="2" type="ORF">LSH36_510g03066</name>
</gene>
<dbReference type="FunFam" id="2.30.180.10:FF:000032">
    <property type="entry name" value="Fasciclin domain-containing protein, putative"/>
    <property type="match status" value="2"/>
</dbReference>
<dbReference type="PANTHER" id="PTHR10900:SF114">
    <property type="entry name" value="FAS1 DOMAIN-CONTAINING PROTEIN"/>
    <property type="match status" value="1"/>
</dbReference>
<keyword evidence="3" id="KW-1185">Reference proteome</keyword>
<dbReference type="GO" id="GO:0005615">
    <property type="term" value="C:extracellular space"/>
    <property type="evidence" value="ECO:0007669"/>
    <property type="project" value="TreeGrafter"/>
</dbReference>